<accession>A0A0D2KDM9</accession>
<feature type="compositionally biased region" description="Acidic residues" evidence="1">
    <location>
        <begin position="464"/>
        <end position="474"/>
    </location>
</feature>
<gene>
    <name evidence="2" type="ORF">Z520_02897</name>
</gene>
<evidence type="ECO:0000313" key="2">
    <source>
        <dbReference type="EMBL" id="KIY01345.1"/>
    </source>
</evidence>
<sequence length="493" mass="55750">MASSLPAELVRKVLLHLKVDTSTKSSRDLVKTLGVCRAWRQIGYEVLYTDIFMTEVQLAKFAESWPAGQELTRSLSISISCKDSLPYDSDTAYTASNINEDVLTAIQRIAGIVHGMVRLESFSLVVTPRVSPPRNDAMCAAVHTALPEILQALPGSLKHLEIDAVGGLFRKCSLDQTHYCPLLRERMPSLSSLRLRVRHLCEQLFQKDYIEHPHDQNSRPRDGAMECTILINVLEYDIDFTRWASFLAFCRAKFYAREILPELILAASSAIANGRCQNPQRLSFFAQRRAGGVQCYYSAINELVLAPGVKTLRYPFREIRNKVRVFLRYRGPDGSEGEAWGRLTGLMDIVEGQVWTQTVEGYRLPSVYLKQNSRFDGSVFKRTFLSKEQAGARARGRLFDKEKTEGRQLLRVREIPGLEMRCIQRDRTRREIEKAASFSNQLLDSAETDSESDPEGLCESVELASEDEDEEEDYERAPSTRSGSEIAGEDQSE</sequence>
<dbReference type="Proteomes" id="UP000053411">
    <property type="component" value="Unassembled WGS sequence"/>
</dbReference>
<dbReference type="VEuPathDB" id="FungiDB:Z520_02897"/>
<dbReference type="CDD" id="cd09917">
    <property type="entry name" value="F-box_SF"/>
    <property type="match status" value="1"/>
</dbReference>
<feature type="region of interest" description="Disordered" evidence="1">
    <location>
        <begin position="440"/>
        <end position="493"/>
    </location>
</feature>
<dbReference type="STRING" id="1442371.A0A0D2KDM9"/>
<dbReference type="OrthoDB" id="4192220at2759"/>
<protein>
    <recommendedName>
        <fullName evidence="4">F-box domain-containing protein</fullName>
    </recommendedName>
</protein>
<keyword evidence="3" id="KW-1185">Reference proteome</keyword>
<proteinExistence type="predicted"/>
<organism evidence="2 3">
    <name type="scientific">Fonsecaea multimorphosa CBS 102226</name>
    <dbReference type="NCBI Taxonomy" id="1442371"/>
    <lineage>
        <taxon>Eukaryota</taxon>
        <taxon>Fungi</taxon>
        <taxon>Dikarya</taxon>
        <taxon>Ascomycota</taxon>
        <taxon>Pezizomycotina</taxon>
        <taxon>Eurotiomycetes</taxon>
        <taxon>Chaetothyriomycetidae</taxon>
        <taxon>Chaetothyriales</taxon>
        <taxon>Herpotrichiellaceae</taxon>
        <taxon>Fonsecaea</taxon>
    </lineage>
</organism>
<evidence type="ECO:0000313" key="3">
    <source>
        <dbReference type="Proteomes" id="UP000053411"/>
    </source>
</evidence>
<dbReference type="GeneID" id="27708643"/>
<dbReference type="RefSeq" id="XP_016635467.1">
    <property type="nucleotide sequence ID" value="XM_016773410.1"/>
</dbReference>
<name>A0A0D2KDM9_9EURO</name>
<dbReference type="AlphaFoldDB" id="A0A0D2KDM9"/>
<feature type="compositionally biased region" description="Acidic residues" evidence="1">
    <location>
        <begin position="446"/>
        <end position="456"/>
    </location>
</feature>
<evidence type="ECO:0008006" key="4">
    <source>
        <dbReference type="Google" id="ProtNLM"/>
    </source>
</evidence>
<evidence type="ECO:0000256" key="1">
    <source>
        <dbReference type="SAM" id="MobiDB-lite"/>
    </source>
</evidence>
<dbReference type="EMBL" id="KN848065">
    <property type="protein sequence ID" value="KIY01345.1"/>
    <property type="molecule type" value="Genomic_DNA"/>
</dbReference>
<reference evidence="2 3" key="1">
    <citation type="submission" date="2015-01" db="EMBL/GenBank/DDBJ databases">
        <title>The Genome Sequence of Fonsecaea multimorphosa CBS 102226.</title>
        <authorList>
            <consortium name="The Broad Institute Genomics Platform"/>
            <person name="Cuomo C."/>
            <person name="de Hoog S."/>
            <person name="Gorbushina A."/>
            <person name="Stielow B."/>
            <person name="Teixiera M."/>
            <person name="Abouelleil A."/>
            <person name="Chapman S.B."/>
            <person name="Priest M."/>
            <person name="Young S.K."/>
            <person name="Wortman J."/>
            <person name="Nusbaum C."/>
            <person name="Birren B."/>
        </authorList>
    </citation>
    <scope>NUCLEOTIDE SEQUENCE [LARGE SCALE GENOMIC DNA]</scope>
    <source>
        <strain evidence="2 3">CBS 102226</strain>
    </source>
</reference>